<feature type="compositionally biased region" description="Polar residues" evidence="6">
    <location>
        <begin position="92"/>
        <end position="104"/>
    </location>
</feature>
<evidence type="ECO:0000256" key="2">
    <source>
        <dbReference type="ARBA" id="ARBA00010265"/>
    </source>
</evidence>
<feature type="transmembrane region" description="Helical" evidence="7">
    <location>
        <begin position="25"/>
        <end position="43"/>
    </location>
</feature>
<evidence type="ECO:0000256" key="6">
    <source>
        <dbReference type="SAM" id="MobiDB-lite"/>
    </source>
</evidence>
<evidence type="ECO:0000256" key="5">
    <source>
        <dbReference type="ARBA" id="ARBA00023136"/>
    </source>
</evidence>
<proteinExistence type="inferred from homology"/>
<organism evidence="8">
    <name type="scientific">Vibrio parahaemolyticus</name>
    <dbReference type="NCBI Taxonomy" id="670"/>
    <lineage>
        <taxon>Bacteria</taxon>
        <taxon>Pseudomonadati</taxon>
        <taxon>Pseudomonadota</taxon>
        <taxon>Gammaproteobacteria</taxon>
        <taxon>Vibrionales</taxon>
        <taxon>Vibrionaceae</taxon>
        <taxon>Vibrio</taxon>
    </lineage>
</organism>
<reference evidence="9" key="2">
    <citation type="journal article" date="2018" name="Genome Biol.">
        <title>SKESA: strategic k-mer extension for scrupulous assemblies.</title>
        <authorList>
            <person name="Souvorov A."/>
            <person name="Agarwala R."/>
            <person name="Lipman D.J."/>
        </authorList>
    </citation>
    <scope>NUCLEOTIDE SEQUENCE</scope>
    <source>
        <strain evidence="9">1930</strain>
    </source>
</reference>
<geneLocation type="plasmid" evidence="8">
    <name>pVPA3-1</name>
</geneLocation>
<comment type="similarity">
    <text evidence="2">Belongs to the TrbI/VirB10 family.</text>
</comment>
<evidence type="ECO:0000313" key="8">
    <source>
        <dbReference type="EMBL" id="AIL49916.1"/>
    </source>
</evidence>
<keyword evidence="3 7" id="KW-0812">Transmembrane</keyword>
<protein>
    <submittedName>
        <fullName evidence="8 9">TrbI</fullName>
    </submittedName>
</protein>
<evidence type="ECO:0000256" key="1">
    <source>
        <dbReference type="ARBA" id="ARBA00004167"/>
    </source>
</evidence>
<name>A0A077EQW1_VIBPH</name>
<dbReference type="RefSeq" id="WP_025789133.1">
    <property type="nucleotide sequence ID" value="NC_025152.1"/>
</dbReference>
<evidence type="ECO:0000256" key="7">
    <source>
        <dbReference type="SAM" id="Phobius"/>
    </source>
</evidence>
<feature type="region of interest" description="Disordered" evidence="6">
    <location>
        <begin position="81"/>
        <end position="104"/>
    </location>
</feature>
<dbReference type="InterPro" id="IPR042217">
    <property type="entry name" value="T4SS_VirB10/TrbI"/>
</dbReference>
<keyword evidence="4 7" id="KW-1133">Transmembrane helix</keyword>
<keyword evidence="8" id="KW-0614">Plasmid</keyword>
<accession>A0A077EQW1</accession>
<keyword evidence="5 7" id="KW-0472">Membrane</keyword>
<comment type="subcellular location">
    <subcellularLocation>
        <location evidence="1">Membrane</location>
        <topology evidence="1">Single-pass membrane protein</topology>
    </subcellularLocation>
</comment>
<dbReference type="AlphaFoldDB" id="A0A077EQW1"/>
<gene>
    <name evidence="9" type="ORF">I7278_25320</name>
</gene>
<dbReference type="EMBL" id="KM067908">
    <property type="protein sequence ID" value="AIL49916.1"/>
    <property type="molecule type" value="Genomic_DNA"/>
</dbReference>
<dbReference type="InterPro" id="IPR005498">
    <property type="entry name" value="T4SS_VirB10/TraB/TrbI"/>
</dbReference>
<reference evidence="8" key="1">
    <citation type="journal article" date="2015" name="Dis. Aquat. Organ.">
        <title>Photorhabdus insect-related (Pir) toxin-like genes in a plasmid of Vibrio parahaemolyticus, the causative agent of acute hepatopancreatic necrosis disease (AHPND) of shrimp.</title>
        <authorList>
            <person name="Han J.E."/>
            <person name="Tang K.F."/>
            <person name="Tran L.H."/>
            <person name="Lightner D.V."/>
        </authorList>
    </citation>
    <scope>NUCLEOTIDE SEQUENCE</scope>
    <source>
        <strain evidence="8">13-028/A3</strain>
        <plasmid evidence="8">pVPA3-1</plasmid>
    </source>
</reference>
<evidence type="ECO:0000256" key="4">
    <source>
        <dbReference type="ARBA" id="ARBA00022989"/>
    </source>
</evidence>
<evidence type="ECO:0000313" key="9">
    <source>
        <dbReference type="EMBL" id="HAS6680103.1"/>
    </source>
</evidence>
<dbReference type="EMBL" id="DACQKT010000025">
    <property type="protein sequence ID" value="HAS6680103.1"/>
    <property type="molecule type" value="Genomic_DNA"/>
</dbReference>
<dbReference type="CDD" id="cd16429">
    <property type="entry name" value="VirB10"/>
    <property type="match status" value="1"/>
</dbReference>
<dbReference type="GO" id="GO:0016020">
    <property type="term" value="C:membrane"/>
    <property type="evidence" value="ECO:0007669"/>
    <property type="project" value="UniProtKB-SubCell"/>
</dbReference>
<dbReference type="Proteomes" id="UP000856022">
    <property type="component" value="Unassembled WGS sequence"/>
</dbReference>
<evidence type="ECO:0000256" key="3">
    <source>
        <dbReference type="ARBA" id="ARBA00022692"/>
    </source>
</evidence>
<sequence>MSNFTLKLNPLSGVESVHIKKGVKWTVIGLGVLVTIIVIGVIMQKGQRNKDKASAPTPTQINTSMTTKQAALDSVLAQKPDTPAPKAVVSTPIPTGNATPSVPTVTPEMAAQQKQRIAQLEAKQKLLNEAIYSGMNVRIDEASLRSSSSSEQSDSDELRDAELRLAQAKAALSNPNQAAYKQSNSTAGELTASTLDTTGASQASKEAFLAKANQAGYLNARRELPASEYELTVGTLIPATLISAMNSDIPGNVIAQVSQNVYDSATGAAILIPQGTQLYGTYDARVAYGQRRLPVTWSRVNFPDGTKLNIGNMASMDVTGMNGLTGDINNHYWRLFGQATLLGGISGISQAAVSDGDDDSRSTGESVADGVTQQYAETGNMLIRKNMNIQPTIEIDNAEQFYIMVSQDVILPPYSSIR</sequence>
<dbReference type="Pfam" id="PF03743">
    <property type="entry name" value="TrbI"/>
    <property type="match status" value="1"/>
</dbReference>
<reference evidence="9" key="3">
    <citation type="submission" date="2019-12" db="EMBL/GenBank/DDBJ databases">
        <authorList>
            <consortium name="NCBI Pathogen Detection Project"/>
        </authorList>
    </citation>
    <scope>NUCLEOTIDE SEQUENCE</scope>
    <source>
        <strain evidence="9">1930</strain>
    </source>
</reference>
<dbReference type="Gene3D" id="2.40.128.260">
    <property type="entry name" value="Type IV secretion system, VirB10/TraB/TrbI"/>
    <property type="match status" value="1"/>
</dbReference>